<organism evidence="2">
    <name type="scientific">Arundo donax</name>
    <name type="common">Giant reed</name>
    <name type="synonym">Donax arundinaceus</name>
    <dbReference type="NCBI Taxonomy" id="35708"/>
    <lineage>
        <taxon>Eukaryota</taxon>
        <taxon>Viridiplantae</taxon>
        <taxon>Streptophyta</taxon>
        <taxon>Embryophyta</taxon>
        <taxon>Tracheophyta</taxon>
        <taxon>Spermatophyta</taxon>
        <taxon>Magnoliopsida</taxon>
        <taxon>Liliopsida</taxon>
        <taxon>Poales</taxon>
        <taxon>Poaceae</taxon>
        <taxon>PACMAD clade</taxon>
        <taxon>Arundinoideae</taxon>
        <taxon>Arundineae</taxon>
        <taxon>Arundo</taxon>
    </lineage>
</organism>
<protein>
    <submittedName>
        <fullName evidence="2">Phosphatidylinositol synthase 2</fullName>
    </submittedName>
</protein>
<name>A0A0A9FTR4_ARUDO</name>
<keyword evidence="1" id="KW-0472">Membrane</keyword>
<accession>A0A0A9FTR4</accession>
<feature type="transmembrane region" description="Helical" evidence="1">
    <location>
        <begin position="45"/>
        <end position="63"/>
    </location>
</feature>
<keyword evidence="1" id="KW-1133">Transmembrane helix</keyword>
<evidence type="ECO:0000256" key="1">
    <source>
        <dbReference type="SAM" id="Phobius"/>
    </source>
</evidence>
<dbReference type="AlphaFoldDB" id="A0A0A9FTR4"/>
<reference evidence="2" key="1">
    <citation type="submission" date="2014-09" db="EMBL/GenBank/DDBJ databases">
        <authorList>
            <person name="Magalhaes I.L.F."/>
            <person name="Oliveira U."/>
            <person name="Santos F.R."/>
            <person name="Vidigal T.H.D.A."/>
            <person name="Brescovit A.D."/>
            <person name="Santos A.J."/>
        </authorList>
    </citation>
    <scope>NUCLEOTIDE SEQUENCE</scope>
    <source>
        <tissue evidence="2">Shoot tissue taken approximately 20 cm above the soil surface</tissue>
    </source>
</reference>
<dbReference type="EMBL" id="GBRH01182264">
    <property type="protein sequence ID" value="JAE15632.1"/>
    <property type="molecule type" value="Transcribed_RNA"/>
</dbReference>
<keyword evidence="1" id="KW-0812">Transmembrane</keyword>
<proteinExistence type="predicted"/>
<reference evidence="2" key="2">
    <citation type="journal article" date="2015" name="Data Brief">
        <title>Shoot transcriptome of the giant reed, Arundo donax.</title>
        <authorList>
            <person name="Barrero R.A."/>
            <person name="Guerrero F.D."/>
            <person name="Moolhuijzen P."/>
            <person name="Goolsby J.A."/>
            <person name="Tidwell J."/>
            <person name="Bellgard S.E."/>
            <person name="Bellgard M.I."/>
        </authorList>
    </citation>
    <scope>NUCLEOTIDE SEQUENCE</scope>
    <source>
        <tissue evidence="2">Shoot tissue taken approximately 20 cm above the soil surface</tissue>
    </source>
</reference>
<evidence type="ECO:0000313" key="2">
    <source>
        <dbReference type="EMBL" id="JAE15632.1"/>
    </source>
</evidence>
<sequence length="105" mass="12070">MSWHISSHCMYEPCVQASRSVSLNTKLNETGAFLLHLLRLRSNTTHASAAVFIWIILVTCFTAQPTRVEINTKTVRGFCFRTPLHTLSKLVDFSSAKRKRRIYRT</sequence>